<dbReference type="EMBL" id="SNYC01000003">
    <property type="protein sequence ID" value="TDQ12176.1"/>
    <property type="molecule type" value="Genomic_DNA"/>
</dbReference>
<reference evidence="1 2" key="1">
    <citation type="submission" date="2019-03" db="EMBL/GenBank/DDBJ databases">
        <title>Genomic Encyclopedia of Archaeal and Bacterial Type Strains, Phase II (KMG-II): from individual species to whole genera.</title>
        <authorList>
            <person name="Goeker M."/>
        </authorList>
    </citation>
    <scope>NUCLEOTIDE SEQUENCE [LARGE SCALE GENOMIC DNA]</scope>
    <source>
        <strain evidence="1 2">DSM 19035</strain>
    </source>
</reference>
<dbReference type="Proteomes" id="UP000295620">
    <property type="component" value="Unassembled WGS sequence"/>
</dbReference>
<evidence type="ECO:0000313" key="2">
    <source>
        <dbReference type="Proteomes" id="UP000295620"/>
    </source>
</evidence>
<evidence type="ECO:0000313" key="1">
    <source>
        <dbReference type="EMBL" id="TDQ12176.1"/>
    </source>
</evidence>
<gene>
    <name evidence="1" type="ORF">ATK78_1309</name>
</gene>
<accession>A0A4R6T0B8</accession>
<proteinExistence type="predicted"/>
<organism evidence="1 2">
    <name type="scientific">Pedobacter metabolipauper</name>
    <dbReference type="NCBI Taxonomy" id="425513"/>
    <lineage>
        <taxon>Bacteria</taxon>
        <taxon>Pseudomonadati</taxon>
        <taxon>Bacteroidota</taxon>
        <taxon>Sphingobacteriia</taxon>
        <taxon>Sphingobacteriales</taxon>
        <taxon>Sphingobacteriaceae</taxon>
        <taxon>Pedobacter</taxon>
    </lineage>
</organism>
<sequence>MAKSGKNHNAVVLVKRMEKSASEKKVAFMLKCNADPDLKDFEEKKRIALHALKICKGNITNACLMINLSRKMFHNYMTDDADFKEMVSDIRFTITDGVVDKLLLNCEAGKETSIIYYLNCQGKHLGYGNNVNIDHTTKGDSLNKALKNMTDEELEQKLKELNAKMK</sequence>
<keyword evidence="2" id="KW-1185">Reference proteome</keyword>
<name>A0A4R6T0B8_9SPHI</name>
<protein>
    <submittedName>
        <fullName evidence="1">Uncharacterized protein</fullName>
    </submittedName>
</protein>
<dbReference type="AlphaFoldDB" id="A0A4R6T0B8"/>
<comment type="caution">
    <text evidence="1">The sequence shown here is derived from an EMBL/GenBank/DDBJ whole genome shotgun (WGS) entry which is preliminary data.</text>
</comment>